<dbReference type="InterPro" id="IPR021109">
    <property type="entry name" value="Peptidase_aspartic_dom_sf"/>
</dbReference>
<evidence type="ECO:0008006" key="3">
    <source>
        <dbReference type="Google" id="ProtNLM"/>
    </source>
</evidence>
<comment type="caution">
    <text evidence="1">The sequence shown here is derived from an EMBL/GenBank/DDBJ whole genome shotgun (WGS) entry which is preliminary data.</text>
</comment>
<dbReference type="RefSeq" id="WP_183590076.1">
    <property type="nucleotide sequence ID" value="NZ_JACHCA010000028.1"/>
</dbReference>
<organism evidence="1 2">
    <name type="scientific">Mucilaginibacter lappiensis</name>
    <dbReference type="NCBI Taxonomy" id="354630"/>
    <lineage>
        <taxon>Bacteria</taxon>
        <taxon>Pseudomonadati</taxon>
        <taxon>Bacteroidota</taxon>
        <taxon>Sphingobacteriia</taxon>
        <taxon>Sphingobacteriales</taxon>
        <taxon>Sphingobacteriaceae</taxon>
        <taxon>Mucilaginibacter</taxon>
    </lineage>
</organism>
<gene>
    <name evidence="1" type="ORF">HDF22_005790</name>
</gene>
<evidence type="ECO:0000313" key="1">
    <source>
        <dbReference type="EMBL" id="MBB6131639.1"/>
    </source>
</evidence>
<evidence type="ECO:0000313" key="2">
    <source>
        <dbReference type="Proteomes" id="UP000548326"/>
    </source>
</evidence>
<dbReference type="Proteomes" id="UP000548326">
    <property type="component" value="Unassembled WGS sequence"/>
</dbReference>
<sequence>MKSKRIFFKSHIITSIFIIAILNSCKKDPSPKKNINPVTIGLYEYADGLNKRIFIPVTLVGASTQTYYEVFDTGSSGLTIDASGILPSSMISNSGIKVTGDSVVVNGITVTSKTGTISYGDATGTTLEYGNLAYASIKIGNTSGNYTFKRVPIFLYYKAVDGNGYQYPPHTLDVFGVGPGASYANSEITSPLKYFDTGNVLTSGFKLATLNDAGFNSNNTYVSGLLTMGLTSADLSSSGFIMHPLTYNANEGYSSNIPGTISYNGTTIAAQFLFDTGTPSITTIADKLAVNASGVHKIGPLPKNSEVTITTNRGFTYTYTTLDTGNLTEVQNPNNTHDYRTIFSLDFFIHNEYLTDYSNHQIGLKNN</sequence>
<name>A0A841JKD0_9SPHI</name>
<dbReference type="EMBL" id="JACHCA010000028">
    <property type="protein sequence ID" value="MBB6131639.1"/>
    <property type="molecule type" value="Genomic_DNA"/>
</dbReference>
<proteinExistence type="predicted"/>
<accession>A0A841JKD0</accession>
<reference evidence="1 2" key="1">
    <citation type="submission" date="2020-08" db="EMBL/GenBank/DDBJ databases">
        <title>Genomic Encyclopedia of Type Strains, Phase IV (KMG-V): Genome sequencing to study the core and pangenomes of soil and plant-associated prokaryotes.</title>
        <authorList>
            <person name="Whitman W."/>
        </authorList>
    </citation>
    <scope>NUCLEOTIDE SEQUENCE [LARGE SCALE GENOMIC DNA]</scope>
    <source>
        <strain evidence="1 2">MP601</strain>
    </source>
</reference>
<protein>
    <recommendedName>
        <fullName evidence="3">Aspartyl protease</fullName>
    </recommendedName>
</protein>
<dbReference type="AlphaFoldDB" id="A0A841JKD0"/>
<dbReference type="SUPFAM" id="SSF50630">
    <property type="entry name" value="Acid proteases"/>
    <property type="match status" value="1"/>
</dbReference>